<comment type="caution">
    <text evidence="1">The sequence shown here is derived from an EMBL/GenBank/DDBJ whole genome shotgun (WGS) entry which is preliminary data.</text>
</comment>
<dbReference type="Pfam" id="PF14384">
    <property type="entry name" value="BrnA_antitoxin"/>
    <property type="match status" value="1"/>
</dbReference>
<accession>A0A4Q9VPU4</accession>
<keyword evidence="2" id="KW-1185">Reference proteome</keyword>
<organism evidence="1 2">
    <name type="scientific">Siculibacillus lacustris</name>
    <dbReference type="NCBI Taxonomy" id="1549641"/>
    <lineage>
        <taxon>Bacteria</taxon>
        <taxon>Pseudomonadati</taxon>
        <taxon>Pseudomonadota</taxon>
        <taxon>Alphaproteobacteria</taxon>
        <taxon>Hyphomicrobiales</taxon>
        <taxon>Ancalomicrobiaceae</taxon>
        <taxon>Siculibacillus</taxon>
    </lineage>
</organism>
<dbReference type="Proteomes" id="UP000292781">
    <property type="component" value="Unassembled WGS sequence"/>
</dbReference>
<dbReference type="RefSeq" id="WP_131309589.1">
    <property type="nucleotide sequence ID" value="NZ_SJFN01000014.1"/>
</dbReference>
<reference evidence="1 2" key="1">
    <citation type="submission" date="2019-02" db="EMBL/GenBank/DDBJ databases">
        <title>Siculibacillus lacustris gen. nov., sp. nov., a new rosette-forming bacterium isolated from a freshwater crater lake (Lake St. Ana, Romania).</title>
        <authorList>
            <person name="Felfoldi T."/>
            <person name="Marton Z."/>
            <person name="Szabo A."/>
            <person name="Mentes A."/>
            <person name="Boka K."/>
            <person name="Marialigeti K."/>
            <person name="Mathe I."/>
            <person name="Koncz M."/>
            <person name="Schumann P."/>
            <person name="Toth E."/>
        </authorList>
    </citation>
    <scope>NUCLEOTIDE SEQUENCE [LARGE SCALE GENOMIC DNA]</scope>
    <source>
        <strain evidence="1 2">SA-279</strain>
    </source>
</reference>
<evidence type="ECO:0000313" key="2">
    <source>
        <dbReference type="Proteomes" id="UP000292781"/>
    </source>
</evidence>
<gene>
    <name evidence="1" type="ORF">EYW49_11120</name>
</gene>
<sequence>MRGSRRGCAEEPSWRGSIGEDAARCDARDAGVHLDDDILAFFREAGPGYQKRINAVLRAYMTHARARTPPDSDVAE</sequence>
<evidence type="ECO:0008006" key="3">
    <source>
        <dbReference type="Google" id="ProtNLM"/>
    </source>
</evidence>
<name>A0A4Q9VPU4_9HYPH</name>
<dbReference type="AlphaFoldDB" id="A0A4Q9VPU4"/>
<dbReference type="EMBL" id="SJFN01000014">
    <property type="protein sequence ID" value="TBW37649.1"/>
    <property type="molecule type" value="Genomic_DNA"/>
</dbReference>
<dbReference type="OrthoDB" id="361944at2"/>
<dbReference type="InterPro" id="IPR025528">
    <property type="entry name" value="BrnA_antitoxin"/>
</dbReference>
<evidence type="ECO:0000313" key="1">
    <source>
        <dbReference type="EMBL" id="TBW37649.1"/>
    </source>
</evidence>
<protein>
    <recommendedName>
        <fullName evidence="3">BrnA antitoxin family protein</fullName>
    </recommendedName>
</protein>
<proteinExistence type="predicted"/>